<organism evidence="1 2">
    <name type="scientific">Thermoproteota archaeon</name>
    <dbReference type="NCBI Taxonomy" id="2056631"/>
    <lineage>
        <taxon>Archaea</taxon>
        <taxon>Thermoproteota</taxon>
    </lineage>
</organism>
<name>A0A497EPL5_9CREN</name>
<dbReference type="AlphaFoldDB" id="A0A497EPL5"/>
<comment type="caution">
    <text evidence="1">The sequence shown here is derived from an EMBL/GenBank/DDBJ whole genome shotgun (WGS) entry which is preliminary data.</text>
</comment>
<accession>A0A497EPL5</accession>
<reference evidence="1 2" key="1">
    <citation type="submission" date="2018-06" db="EMBL/GenBank/DDBJ databases">
        <title>Extensive metabolic versatility and redundancy in microbially diverse, dynamic hydrothermal sediments.</title>
        <authorList>
            <person name="Dombrowski N."/>
            <person name="Teske A."/>
            <person name="Baker B.J."/>
        </authorList>
    </citation>
    <scope>NUCLEOTIDE SEQUENCE [LARGE SCALE GENOMIC DNA]</scope>
    <source>
        <strain evidence="1">B66_G16</strain>
    </source>
</reference>
<protein>
    <submittedName>
        <fullName evidence="1">Uncharacterized protein</fullName>
    </submittedName>
</protein>
<evidence type="ECO:0000313" key="2">
    <source>
        <dbReference type="Proteomes" id="UP000278475"/>
    </source>
</evidence>
<gene>
    <name evidence="1" type="ORF">DRJ31_05285</name>
</gene>
<dbReference type="Proteomes" id="UP000278475">
    <property type="component" value="Unassembled WGS sequence"/>
</dbReference>
<dbReference type="EMBL" id="QMQV01000040">
    <property type="protein sequence ID" value="RLE49334.1"/>
    <property type="molecule type" value="Genomic_DNA"/>
</dbReference>
<proteinExistence type="predicted"/>
<sequence>MKKSRKSNVEMKKGFLLVASAVLLALIALSIISSEKALENYVKIKEKALDEKLCDLMFVYLKGRIRSLEGRGLGLEKIMEMLLNSYLKVTIFNDGGLKLQVTIKVIDVETYTRDHGLLAKVLGIVETEHFKKRLMRELLITLD</sequence>
<evidence type="ECO:0000313" key="1">
    <source>
        <dbReference type="EMBL" id="RLE49334.1"/>
    </source>
</evidence>